<accession>A0AAX7UH61</accession>
<keyword evidence="1" id="KW-0732">Signal</keyword>
<evidence type="ECO:0000256" key="3">
    <source>
        <dbReference type="SAM" id="Phobius"/>
    </source>
</evidence>
<evidence type="ECO:0000313" key="5">
    <source>
        <dbReference type="Ensembl" id="ENSACLP00000068699.1"/>
    </source>
</evidence>
<dbReference type="InterPro" id="IPR050488">
    <property type="entry name" value="Ig_Fc_receptor"/>
</dbReference>
<dbReference type="Pfam" id="PF13927">
    <property type="entry name" value="Ig_3"/>
    <property type="match status" value="1"/>
</dbReference>
<dbReference type="SMART" id="SM00408">
    <property type="entry name" value="IGc2"/>
    <property type="match status" value="1"/>
</dbReference>
<dbReference type="InterPro" id="IPR013783">
    <property type="entry name" value="Ig-like_fold"/>
</dbReference>
<dbReference type="GO" id="GO:0004888">
    <property type="term" value="F:transmembrane signaling receptor activity"/>
    <property type="evidence" value="ECO:0007669"/>
    <property type="project" value="TreeGrafter"/>
</dbReference>
<sequence>HEHLSICFYQFVISFFFISVSIVAYFGFSKTKVNRFFFFVVSDAVFLRVVPNRSQFFEYEPVTFYCEGVSHHNVLHKLKDKIQSCSNSNKKTATGSSCTVNAIYVDDSGKHWCETREGKRSNIINITVTAGSVILESPVVPVMEGEDVTLSCRSKMNSSTFTADFYKDGLNISSSSKGIVTIHKVSKSDEGLYKCSISGAESPESWLNVTDSFITFIDSSEHSCNVYLILRTVFTIMLVALLLLLLGLLHHGKIGATTANSCSTSCKCNCHCTGNKRI</sequence>
<dbReference type="GeneTree" id="ENSGT01120000272178"/>
<keyword evidence="3" id="KW-1133">Transmembrane helix</keyword>
<dbReference type="SMART" id="SM00409">
    <property type="entry name" value="IG"/>
    <property type="match status" value="1"/>
</dbReference>
<dbReference type="InterPro" id="IPR007110">
    <property type="entry name" value="Ig-like_dom"/>
</dbReference>
<feature type="domain" description="Ig-like" evidence="4">
    <location>
        <begin position="131"/>
        <end position="210"/>
    </location>
</feature>
<reference evidence="5" key="2">
    <citation type="submission" date="2025-09" db="UniProtKB">
        <authorList>
            <consortium name="Ensembl"/>
        </authorList>
    </citation>
    <scope>IDENTIFICATION</scope>
</reference>
<dbReference type="PROSITE" id="PS50835">
    <property type="entry name" value="IG_LIKE"/>
    <property type="match status" value="1"/>
</dbReference>
<protein>
    <recommendedName>
        <fullName evidence="4">Ig-like domain-containing protein</fullName>
    </recommendedName>
</protein>
<dbReference type="GO" id="GO:0007166">
    <property type="term" value="P:cell surface receptor signaling pathway"/>
    <property type="evidence" value="ECO:0007669"/>
    <property type="project" value="TreeGrafter"/>
</dbReference>
<keyword evidence="3" id="KW-0812">Transmembrane</keyword>
<keyword evidence="2" id="KW-1015">Disulfide bond</keyword>
<feature type="transmembrane region" description="Helical" evidence="3">
    <location>
        <begin position="7"/>
        <end position="28"/>
    </location>
</feature>
<proteinExistence type="predicted"/>
<dbReference type="PANTHER" id="PTHR11481:SF64">
    <property type="entry name" value="FC RECEPTOR-LIKE PROTEIN 4"/>
    <property type="match status" value="1"/>
</dbReference>
<dbReference type="GO" id="GO:0006955">
    <property type="term" value="P:immune response"/>
    <property type="evidence" value="ECO:0007669"/>
    <property type="project" value="TreeGrafter"/>
</dbReference>
<dbReference type="GO" id="GO:0009897">
    <property type="term" value="C:external side of plasma membrane"/>
    <property type="evidence" value="ECO:0007669"/>
    <property type="project" value="TreeGrafter"/>
</dbReference>
<evidence type="ECO:0000259" key="4">
    <source>
        <dbReference type="PROSITE" id="PS50835"/>
    </source>
</evidence>
<dbReference type="AlphaFoldDB" id="A0AAX7UH61"/>
<feature type="transmembrane region" description="Helical" evidence="3">
    <location>
        <begin position="226"/>
        <end position="249"/>
    </location>
</feature>
<evidence type="ECO:0000313" key="6">
    <source>
        <dbReference type="Proteomes" id="UP000265100"/>
    </source>
</evidence>
<dbReference type="InterPro" id="IPR003599">
    <property type="entry name" value="Ig_sub"/>
</dbReference>
<dbReference type="SUPFAM" id="SSF48726">
    <property type="entry name" value="Immunoglobulin"/>
    <property type="match status" value="2"/>
</dbReference>
<organism evidence="5 6">
    <name type="scientific">Astatotilapia calliptera</name>
    <name type="common">Eastern happy</name>
    <name type="synonym">Chromis callipterus</name>
    <dbReference type="NCBI Taxonomy" id="8154"/>
    <lineage>
        <taxon>Eukaryota</taxon>
        <taxon>Metazoa</taxon>
        <taxon>Chordata</taxon>
        <taxon>Craniata</taxon>
        <taxon>Vertebrata</taxon>
        <taxon>Euteleostomi</taxon>
        <taxon>Actinopterygii</taxon>
        <taxon>Neopterygii</taxon>
        <taxon>Teleostei</taxon>
        <taxon>Neoteleostei</taxon>
        <taxon>Acanthomorphata</taxon>
        <taxon>Ovalentaria</taxon>
        <taxon>Cichlomorphae</taxon>
        <taxon>Cichliformes</taxon>
        <taxon>Cichlidae</taxon>
        <taxon>African cichlids</taxon>
        <taxon>Pseudocrenilabrinae</taxon>
        <taxon>Haplochromini</taxon>
        <taxon>Astatotilapia</taxon>
    </lineage>
</organism>
<dbReference type="PANTHER" id="PTHR11481">
    <property type="entry name" value="IMMUNOGLOBULIN FC RECEPTOR"/>
    <property type="match status" value="1"/>
</dbReference>
<name>A0AAX7UH61_ASTCA</name>
<reference evidence="5" key="1">
    <citation type="submission" date="2025-08" db="UniProtKB">
        <authorList>
            <consortium name="Ensembl"/>
        </authorList>
    </citation>
    <scope>IDENTIFICATION</scope>
</reference>
<evidence type="ECO:0000256" key="2">
    <source>
        <dbReference type="ARBA" id="ARBA00023157"/>
    </source>
</evidence>
<dbReference type="Ensembl" id="ENSACLT00000091213.1">
    <property type="protein sequence ID" value="ENSACLP00000068699.1"/>
    <property type="gene ID" value="ENSACLG00000039988.1"/>
</dbReference>
<dbReference type="InterPro" id="IPR036179">
    <property type="entry name" value="Ig-like_dom_sf"/>
</dbReference>
<dbReference type="Proteomes" id="UP000265100">
    <property type="component" value="Unplaced"/>
</dbReference>
<keyword evidence="6" id="KW-1185">Reference proteome</keyword>
<keyword evidence="3" id="KW-0472">Membrane</keyword>
<dbReference type="Gene3D" id="2.60.40.10">
    <property type="entry name" value="Immunoglobulins"/>
    <property type="match status" value="2"/>
</dbReference>
<evidence type="ECO:0000256" key="1">
    <source>
        <dbReference type="ARBA" id="ARBA00022729"/>
    </source>
</evidence>
<dbReference type="InterPro" id="IPR003598">
    <property type="entry name" value="Ig_sub2"/>
</dbReference>